<keyword evidence="2" id="KW-1185">Reference proteome</keyword>
<sequence length="200" mass="22257">GEPKTGKGPKGKGDDKMLDGVLMENVTSLQRLALSQDAQGRELAAAMFHFWLAPGKSNPVKVGKKAVSDYQNQVKIKGKGRGMGPPHLQVAMAMMEAMHAELRDSPREKVLKKWLELANREDKGQTVVSETFSACRLKDACQKDDSRPEERKTKVTVNFNKWADFADFGKEDLDLPTIEEVRRAFLKGMEKAGAEKIRGQ</sequence>
<feature type="non-terminal residue" evidence="1">
    <location>
        <position position="200"/>
    </location>
</feature>
<proteinExistence type="predicted"/>
<comment type="caution">
    <text evidence="1">The sequence shown here is derived from an EMBL/GenBank/DDBJ whole genome shotgun (WGS) entry which is preliminary data.</text>
</comment>
<organism evidence="1 2">
    <name type="scientific">Prorocentrum cordatum</name>
    <dbReference type="NCBI Taxonomy" id="2364126"/>
    <lineage>
        <taxon>Eukaryota</taxon>
        <taxon>Sar</taxon>
        <taxon>Alveolata</taxon>
        <taxon>Dinophyceae</taxon>
        <taxon>Prorocentrales</taxon>
        <taxon>Prorocentraceae</taxon>
        <taxon>Prorocentrum</taxon>
    </lineage>
</organism>
<feature type="non-terminal residue" evidence="1">
    <location>
        <position position="1"/>
    </location>
</feature>
<name>A0ABN9W8H6_9DINO</name>
<evidence type="ECO:0000313" key="2">
    <source>
        <dbReference type="Proteomes" id="UP001189429"/>
    </source>
</evidence>
<gene>
    <name evidence="1" type="ORF">PCOR1329_LOCUS64055</name>
</gene>
<accession>A0ABN9W8H6</accession>
<dbReference type="EMBL" id="CAUYUJ010018154">
    <property type="protein sequence ID" value="CAK0881118.1"/>
    <property type="molecule type" value="Genomic_DNA"/>
</dbReference>
<evidence type="ECO:0000313" key="1">
    <source>
        <dbReference type="EMBL" id="CAK0881118.1"/>
    </source>
</evidence>
<protein>
    <submittedName>
        <fullName evidence="1">Uncharacterized protein</fullName>
    </submittedName>
</protein>
<reference evidence="1" key="1">
    <citation type="submission" date="2023-10" db="EMBL/GenBank/DDBJ databases">
        <authorList>
            <person name="Chen Y."/>
            <person name="Shah S."/>
            <person name="Dougan E. K."/>
            <person name="Thang M."/>
            <person name="Chan C."/>
        </authorList>
    </citation>
    <scope>NUCLEOTIDE SEQUENCE [LARGE SCALE GENOMIC DNA]</scope>
</reference>
<dbReference type="Proteomes" id="UP001189429">
    <property type="component" value="Unassembled WGS sequence"/>
</dbReference>